<keyword evidence="1" id="KW-1133">Transmembrane helix</keyword>
<reference evidence="3 4" key="1">
    <citation type="submission" date="2019-11" db="EMBL/GenBank/DDBJ databases">
        <title>Comparative genomics of hydrocarbon-degrading Desulfosarcina strains.</title>
        <authorList>
            <person name="Watanabe M."/>
            <person name="Kojima H."/>
            <person name="Fukui M."/>
        </authorList>
    </citation>
    <scope>NUCLEOTIDE SEQUENCE [LARGE SCALE GENOMIC DNA]</scope>
    <source>
        <strain evidence="3 4">PL12</strain>
    </source>
</reference>
<name>A0A5K7YMA5_9BACT</name>
<dbReference type="InterPro" id="IPR025517">
    <property type="entry name" value="DUF4405"/>
</dbReference>
<dbReference type="EMBL" id="AP021874">
    <property type="protein sequence ID" value="BBO69583.1"/>
    <property type="molecule type" value="Genomic_DNA"/>
</dbReference>
<feature type="transmembrane region" description="Helical" evidence="1">
    <location>
        <begin position="96"/>
        <end position="121"/>
    </location>
</feature>
<feature type="transmembrane region" description="Helical" evidence="1">
    <location>
        <begin position="12"/>
        <end position="31"/>
    </location>
</feature>
<protein>
    <recommendedName>
        <fullName evidence="2">Flavinylation-associated cytochrome domain-containing protein</fullName>
    </recommendedName>
</protein>
<feature type="transmembrane region" description="Helical" evidence="1">
    <location>
        <begin position="55"/>
        <end position="75"/>
    </location>
</feature>
<dbReference type="Proteomes" id="UP000427906">
    <property type="component" value="Chromosome"/>
</dbReference>
<evidence type="ECO:0000313" key="4">
    <source>
        <dbReference type="Proteomes" id="UP000427906"/>
    </source>
</evidence>
<proteinExistence type="predicted"/>
<evidence type="ECO:0000256" key="1">
    <source>
        <dbReference type="SAM" id="Phobius"/>
    </source>
</evidence>
<keyword evidence="1" id="KW-0812">Transmembrane</keyword>
<gene>
    <name evidence="3" type="ORF">DSCA_35130</name>
</gene>
<dbReference type="KEGG" id="dalk:DSCA_35130"/>
<organism evidence="3 4">
    <name type="scientific">Desulfosarcina alkanivorans</name>
    <dbReference type="NCBI Taxonomy" id="571177"/>
    <lineage>
        <taxon>Bacteria</taxon>
        <taxon>Pseudomonadati</taxon>
        <taxon>Thermodesulfobacteriota</taxon>
        <taxon>Desulfobacteria</taxon>
        <taxon>Desulfobacterales</taxon>
        <taxon>Desulfosarcinaceae</taxon>
        <taxon>Desulfosarcina</taxon>
    </lineage>
</organism>
<dbReference type="AlphaFoldDB" id="A0A5K7YMA5"/>
<evidence type="ECO:0000313" key="3">
    <source>
        <dbReference type="EMBL" id="BBO69583.1"/>
    </source>
</evidence>
<keyword evidence="4" id="KW-1185">Reference proteome</keyword>
<sequence length="284" mass="31325">MKRMKLRKLTSLTASLAFVLMVVTSIILYLVPHGRVAYWADWRLWGLNKTQWGDVHINVGLLFLLALCLHIYYNWKPLLTYLKDRSRQVKIFTPAFNLALVVCVVTVAGTLLTVPPFSWVLDLNAALKDQGIRTYGEPPYGHAELSSLNTFARKVNLDAAEALQRLRQAGYQVTDGGQTLQAIATINTTTPKALYEAMKPPAAATTGPARLPDTPPPGTGRLTLEEICTTYGLDIQKLRAALKTKTISAAASESMRDIAMRHGMGPTDLYEIVKQAADTIRKTG</sequence>
<evidence type="ECO:0000259" key="2">
    <source>
        <dbReference type="Pfam" id="PF14358"/>
    </source>
</evidence>
<accession>A0A5K7YMA5</accession>
<keyword evidence="1" id="KW-0472">Membrane</keyword>
<dbReference type="Pfam" id="PF14358">
    <property type="entry name" value="DUF4405"/>
    <property type="match status" value="1"/>
</dbReference>
<feature type="domain" description="Flavinylation-associated cytochrome" evidence="2">
    <location>
        <begin position="10"/>
        <end position="75"/>
    </location>
</feature>